<evidence type="ECO:0000313" key="7">
    <source>
        <dbReference type="EMBL" id="KAL1501365.1"/>
    </source>
</evidence>
<dbReference type="PANTHER" id="PTHR24403:SF105">
    <property type="entry name" value="ZINC FINGER PROTEIN 2-LIKE ISOFORM X1"/>
    <property type="match status" value="1"/>
</dbReference>
<dbReference type="InterPro" id="IPR012934">
    <property type="entry name" value="Znf_AD"/>
</dbReference>
<dbReference type="Pfam" id="PF00096">
    <property type="entry name" value="zf-C2H2"/>
    <property type="match status" value="1"/>
</dbReference>
<evidence type="ECO:0000256" key="5">
    <source>
        <dbReference type="PROSITE-ProRule" id="PRU00042"/>
    </source>
</evidence>
<accession>A0ABD1ERY9</accession>
<dbReference type="PANTHER" id="PTHR24403">
    <property type="entry name" value="ZINC FINGER PROTEIN"/>
    <property type="match status" value="1"/>
</dbReference>
<dbReference type="PROSITE" id="PS50157">
    <property type="entry name" value="ZINC_FINGER_C2H2_2"/>
    <property type="match status" value="1"/>
</dbReference>
<sequence>MSSSEALNDQSIVCRTCLKVLDTNGFSFIDDENGYVKNVGNIREMIQFCVPELDLYVSSQPVICYQCLTALVQVYNFKIKCLNGENIIKAYLARNNLQDYNHVNLNCVLMDDLKMKSNKIQIESRIKRMMLKELPEVEEQYSDNLACGLPLSIDELCDKTYENSLDNNIDLDVNSEFEQLNNDLQIEVNGDEISKIKEEICKDEEDIIQNIEQCEESEMQKKALVVRKDLFAKNMISTEPATIINNKIMPQNVGKLLIKINKGKLKPLAVEVNQTESDEINCSLPTTLSSGPTSANTEFSFTPKIVAVETIDETNESQNCVYTCKKCNFTTEDVIKIYDHNRTYHNFDYTCQHCPFSTSKVELLGKHMSMVHPQSLIPKKSNVQFRVTKNYACSLCPFSVKSVDLLRSHIMTAHGQTDSDKSPIILNQAFLTKQEPRILKTLEYTCDVCPYATKDKSNLRKHLFTHGTKPLKCEHCVYKCVSPYQLRRHQKQKHAKQANPRARNQPYKLPEFKKVKTDVADAKGTIKREITYQIME</sequence>
<dbReference type="SMART" id="SM00868">
    <property type="entry name" value="zf-AD"/>
    <property type="match status" value="1"/>
</dbReference>
<dbReference type="Gene3D" id="3.30.160.60">
    <property type="entry name" value="Classic Zinc Finger"/>
    <property type="match status" value="2"/>
</dbReference>
<dbReference type="InterPro" id="IPR050688">
    <property type="entry name" value="Zinc_finger/UBP_domain"/>
</dbReference>
<evidence type="ECO:0000259" key="6">
    <source>
        <dbReference type="PROSITE" id="PS50157"/>
    </source>
</evidence>
<keyword evidence="3 5" id="KW-0863">Zinc-finger</keyword>
<dbReference type="EMBL" id="JBDJPC010000005">
    <property type="protein sequence ID" value="KAL1501365.1"/>
    <property type="molecule type" value="Genomic_DNA"/>
</dbReference>
<feature type="domain" description="C2H2-type" evidence="6">
    <location>
        <begin position="444"/>
        <end position="466"/>
    </location>
</feature>
<dbReference type="SUPFAM" id="SSF57667">
    <property type="entry name" value="beta-beta-alpha zinc fingers"/>
    <property type="match status" value="1"/>
</dbReference>
<protein>
    <recommendedName>
        <fullName evidence="6">C2H2-type domain-containing protein</fullName>
    </recommendedName>
</protein>
<keyword evidence="4" id="KW-0862">Zinc</keyword>
<keyword evidence="2" id="KW-0677">Repeat</keyword>
<evidence type="ECO:0000256" key="3">
    <source>
        <dbReference type="ARBA" id="ARBA00022771"/>
    </source>
</evidence>
<evidence type="ECO:0000256" key="1">
    <source>
        <dbReference type="ARBA" id="ARBA00022723"/>
    </source>
</evidence>
<dbReference type="SMART" id="SM00355">
    <property type="entry name" value="ZnF_C2H2"/>
    <property type="match status" value="5"/>
</dbReference>
<gene>
    <name evidence="7" type="ORF">ABEB36_006697</name>
</gene>
<reference evidence="7 8" key="1">
    <citation type="submission" date="2024-05" db="EMBL/GenBank/DDBJ databases">
        <title>Genetic variation in Jamaican populations of the coffee berry borer (Hypothenemus hampei).</title>
        <authorList>
            <person name="Errbii M."/>
            <person name="Myrie A."/>
        </authorList>
    </citation>
    <scope>NUCLEOTIDE SEQUENCE [LARGE SCALE GENOMIC DNA]</scope>
    <source>
        <strain evidence="7">JA-Hopewell-2020-01-JO</strain>
        <tissue evidence="7">Whole body</tissue>
    </source>
</reference>
<organism evidence="7 8">
    <name type="scientific">Hypothenemus hampei</name>
    <name type="common">Coffee berry borer</name>
    <dbReference type="NCBI Taxonomy" id="57062"/>
    <lineage>
        <taxon>Eukaryota</taxon>
        <taxon>Metazoa</taxon>
        <taxon>Ecdysozoa</taxon>
        <taxon>Arthropoda</taxon>
        <taxon>Hexapoda</taxon>
        <taxon>Insecta</taxon>
        <taxon>Pterygota</taxon>
        <taxon>Neoptera</taxon>
        <taxon>Endopterygota</taxon>
        <taxon>Coleoptera</taxon>
        <taxon>Polyphaga</taxon>
        <taxon>Cucujiformia</taxon>
        <taxon>Curculionidae</taxon>
        <taxon>Scolytinae</taxon>
        <taxon>Hypothenemus</taxon>
    </lineage>
</organism>
<dbReference type="InterPro" id="IPR013087">
    <property type="entry name" value="Znf_C2H2_type"/>
</dbReference>
<comment type="caution">
    <text evidence="7">The sequence shown here is derived from an EMBL/GenBank/DDBJ whole genome shotgun (WGS) entry which is preliminary data.</text>
</comment>
<keyword evidence="1" id="KW-0479">Metal-binding</keyword>
<dbReference type="GO" id="GO:0008270">
    <property type="term" value="F:zinc ion binding"/>
    <property type="evidence" value="ECO:0007669"/>
    <property type="project" value="UniProtKB-KW"/>
</dbReference>
<dbReference type="PROSITE" id="PS00028">
    <property type="entry name" value="ZINC_FINGER_C2H2_1"/>
    <property type="match status" value="2"/>
</dbReference>
<evidence type="ECO:0000256" key="4">
    <source>
        <dbReference type="ARBA" id="ARBA00022833"/>
    </source>
</evidence>
<keyword evidence="8" id="KW-1185">Reference proteome</keyword>
<proteinExistence type="predicted"/>
<dbReference type="AlphaFoldDB" id="A0ABD1ERY9"/>
<name>A0ABD1ERY9_HYPHA</name>
<evidence type="ECO:0000256" key="2">
    <source>
        <dbReference type="ARBA" id="ARBA00022737"/>
    </source>
</evidence>
<evidence type="ECO:0000313" key="8">
    <source>
        <dbReference type="Proteomes" id="UP001566132"/>
    </source>
</evidence>
<dbReference type="InterPro" id="IPR036236">
    <property type="entry name" value="Znf_C2H2_sf"/>
</dbReference>
<dbReference type="Proteomes" id="UP001566132">
    <property type="component" value="Unassembled WGS sequence"/>
</dbReference>